<gene>
    <name evidence="1" type="ORF">TIFTF001_002692</name>
</gene>
<sequence length="45" mass="4817">MSTCLASDGFVINMVVGGEVVTLKSLEESSNLVVAEMPINIYEIL</sequence>
<evidence type="ECO:0000313" key="1">
    <source>
        <dbReference type="EMBL" id="GMN30096.1"/>
    </source>
</evidence>
<proteinExistence type="predicted"/>
<evidence type="ECO:0000313" key="2">
    <source>
        <dbReference type="Proteomes" id="UP001187192"/>
    </source>
</evidence>
<comment type="caution">
    <text evidence="1">The sequence shown here is derived from an EMBL/GenBank/DDBJ whole genome shotgun (WGS) entry which is preliminary data.</text>
</comment>
<name>A0AA87ZVK4_FICCA</name>
<organism evidence="1 2">
    <name type="scientific">Ficus carica</name>
    <name type="common">Common fig</name>
    <dbReference type="NCBI Taxonomy" id="3494"/>
    <lineage>
        <taxon>Eukaryota</taxon>
        <taxon>Viridiplantae</taxon>
        <taxon>Streptophyta</taxon>
        <taxon>Embryophyta</taxon>
        <taxon>Tracheophyta</taxon>
        <taxon>Spermatophyta</taxon>
        <taxon>Magnoliopsida</taxon>
        <taxon>eudicotyledons</taxon>
        <taxon>Gunneridae</taxon>
        <taxon>Pentapetalae</taxon>
        <taxon>rosids</taxon>
        <taxon>fabids</taxon>
        <taxon>Rosales</taxon>
        <taxon>Moraceae</taxon>
        <taxon>Ficeae</taxon>
        <taxon>Ficus</taxon>
    </lineage>
</organism>
<keyword evidence="2" id="KW-1185">Reference proteome</keyword>
<dbReference type="Proteomes" id="UP001187192">
    <property type="component" value="Unassembled WGS sequence"/>
</dbReference>
<accession>A0AA87ZVK4</accession>
<protein>
    <submittedName>
        <fullName evidence="1">Uncharacterized protein</fullName>
    </submittedName>
</protein>
<dbReference type="EMBL" id="BTGU01000002">
    <property type="protein sequence ID" value="GMN30096.1"/>
    <property type="molecule type" value="Genomic_DNA"/>
</dbReference>
<reference evidence="1" key="1">
    <citation type="submission" date="2023-07" db="EMBL/GenBank/DDBJ databases">
        <title>draft genome sequence of fig (Ficus carica).</title>
        <authorList>
            <person name="Takahashi T."/>
            <person name="Nishimura K."/>
        </authorList>
    </citation>
    <scope>NUCLEOTIDE SEQUENCE</scope>
</reference>
<dbReference type="AlphaFoldDB" id="A0AA87ZVK4"/>